<protein>
    <submittedName>
        <fullName evidence="1">Phage virion morphogenesis protein</fullName>
    </submittedName>
</protein>
<organism evidence="1">
    <name type="scientific">Serratia fonticola</name>
    <dbReference type="NCBI Taxonomy" id="47917"/>
    <lineage>
        <taxon>Bacteria</taxon>
        <taxon>Pseudomonadati</taxon>
        <taxon>Pseudomonadota</taxon>
        <taxon>Gammaproteobacteria</taxon>
        <taxon>Enterobacterales</taxon>
        <taxon>Yersiniaceae</taxon>
        <taxon>Serratia</taxon>
    </lineage>
</organism>
<sequence>MAGATLSFNSQSALDALLNLEAKLDNPAPMFAEMGEELLDIHQARFDAQISPEGVPWTPLQPWYRDSKPRNQEKILTLDGTLRNTLRYQVRATELLFGTDRPYGAAHHFGAIIKPKTAQALNVGGRLVKKVELPARPWLGLSNADGVLLIDIARSYLQAQ</sequence>
<gene>
    <name evidence="1" type="ORF">FHU10_1251</name>
</gene>
<accession>A0A542D857</accession>
<name>A0A542D857_SERFO</name>
<dbReference type="AlphaFoldDB" id="A0A542D857"/>
<dbReference type="InterPro" id="IPR006522">
    <property type="entry name" value="Phage_virion_morphogenesis"/>
</dbReference>
<comment type="caution">
    <text evidence="1">The sequence shown here is derived from an EMBL/GenBank/DDBJ whole genome shotgun (WGS) entry which is preliminary data.</text>
</comment>
<reference evidence="1" key="1">
    <citation type="submission" date="2019-06" db="EMBL/GenBank/DDBJ databases">
        <authorList>
            <person name="Deangelis K."/>
            <person name="Huntemann M."/>
            <person name="Clum A."/>
            <person name="Pillay M."/>
            <person name="Palaniappan K."/>
            <person name="Varghese N."/>
            <person name="Mikhailova N."/>
            <person name="Stamatis D."/>
            <person name="Reddy T."/>
            <person name="Daum C."/>
            <person name="Shapiro N."/>
            <person name="Ivanova N."/>
            <person name="Kyrpides N."/>
            <person name="Woyke T."/>
        </authorList>
    </citation>
    <scope>NUCLEOTIDE SEQUENCE [LARGE SCALE GENOMIC DNA]</scope>
    <source>
        <strain evidence="1">128R</strain>
    </source>
</reference>
<dbReference type="OrthoDB" id="2081253at2"/>
<proteinExistence type="predicted"/>
<reference evidence="1" key="2">
    <citation type="submission" date="2019-08" db="EMBL/GenBank/DDBJ databases">
        <title>Investigation of anaerobic lignin degradation for improved lignocellulosic biofuels.</title>
        <authorList>
            <person name="Deangelis K.PhD."/>
        </authorList>
    </citation>
    <scope>NUCLEOTIDE SEQUENCE [LARGE SCALE GENOMIC DNA]</scope>
    <source>
        <strain evidence="1">128R</strain>
    </source>
</reference>
<dbReference type="EMBL" id="VISQ01000001">
    <property type="protein sequence ID" value="TVZ68795.1"/>
    <property type="molecule type" value="Genomic_DNA"/>
</dbReference>
<evidence type="ECO:0000313" key="1">
    <source>
        <dbReference type="EMBL" id="TVZ68795.1"/>
    </source>
</evidence>
<dbReference type="Pfam" id="PF05069">
    <property type="entry name" value="Phage_tail_S"/>
    <property type="match status" value="1"/>
</dbReference>
<dbReference type="NCBIfam" id="TIGR01635">
    <property type="entry name" value="tail_comp_S"/>
    <property type="match status" value="1"/>
</dbReference>